<dbReference type="SUPFAM" id="SSF52047">
    <property type="entry name" value="RNI-like"/>
    <property type="match status" value="1"/>
</dbReference>
<feature type="compositionally biased region" description="Basic residues" evidence="1">
    <location>
        <begin position="341"/>
        <end position="350"/>
    </location>
</feature>
<evidence type="ECO:0000313" key="3">
    <source>
        <dbReference type="Proteomes" id="UP000214365"/>
    </source>
</evidence>
<evidence type="ECO:0000313" key="2">
    <source>
        <dbReference type="EMBL" id="OKL59139.1"/>
    </source>
</evidence>
<dbReference type="GeneID" id="31005366"/>
<organism evidence="2 3">
    <name type="scientific">Talaromyces atroroseus</name>
    <dbReference type="NCBI Taxonomy" id="1441469"/>
    <lineage>
        <taxon>Eukaryota</taxon>
        <taxon>Fungi</taxon>
        <taxon>Dikarya</taxon>
        <taxon>Ascomycota</taxon>
        <taxon>Pezizomycotina</taxon>
        <taxon>Eurotiomycetes</taxon>
        <taxon>Eurotiomycetidae</taxon>
        <taxon>Eurotiales</taxon>
        <taxon>Trichocomaceae</taxon>
        <taxon>Talaromyces</taxon>
        <taxon>Talaromyces sect. Trachyspermi</taxon>
    </lineage>
</organism>
<dbReference type="RefSeq" id="XP_020119260.1">
    <property type="nucleotide sequence ID" value="XM_020267899.1"/>
</dbReference>
<dbReference type="Proteomes" id="UP000214365">
    <property type="component" value="Unassembled WGS sequence"/>
</dbReference>
<dbReference type="OrthoDB" id="5273928at2759"/>
<accession>A0A225AU58</accession>
<evidence type="ECO:0000256" key="1">
    <source>
        <dbReference type="SAM" id="MobiDB-lite"/>
    </source>
</evidence>
<gene>
    <name evidence="2" type="ORF">UA08_05610</name>
</gene>
<dbReference type="EMBL" id="LFMY01000008">
    <property type="protein sequence ID" value="OKL59139.1"/>
    <property type="molecule type" value="Genomic_DNA"/>
</dbReference>
<keyword evidence="3" id="KW-1185">Reference proteome</keyword>
<dbReference type="AlphaFoldDB" id="A0A225AU58"/>
<protein>
    <submittedName>
        <fullName evidence="2">Uncharacterized protein</fullName>
    </submittedName>
</protein>
<comment type="caution">
    <text evidence="2">The sequence shown here is derived from an EMBL/GenBank/DDBJ whole genome shotgun (WGS) entry which is preliminary data.</text>
</comment>
<sequence length="363" mass="41607">MATASGFVKGIAWEIESPFLDVDYEARDALGVPSLKHLATKKILSDQRNLELEHFRHIPWPIAEQLWQYLTRSGKRTLHMWKIFCTVYPDQFRQVSQYCKLGMRTPSFPLAGYMGLVQSSNCCWATSLSIWTQFARVPELVKLAEMANLVSLEINTPYTHRNEDKDMAALNDRILRTWSELVETSRAFQHLRVLRLYSQQNLTGRSFCYLSQLPSLEYCVLAMCDGMTQRSAVKLANSQGWFVIQDDPKHAMFQFSPCDPSKAFDGHKEWYINHSDDFVPSSLPKNTPLLEFSVGQRCERLKEGDVITMCRKLDSHNSHAKGNKRNFGDTVSPKRNDAALKKARKPVMKQRGKDLSGMLAEFV</sequence>
<feature type="region of interest" description="Disordered" evidence="1">
    <location>
        <begin position="317"/>
        <end position="351"/>
    </location>
</feature>
<reference evidence="2 3" key="1">
    <citation type="submission" date="2015-06" db="EMBL/GenBank/DDBJ databases">
        <title>Talaromyces atroroseus IBT 11181 draft genome.</title>
        <authorList>
            <person name="Rasmussen K.B."/>
            <person name="Rasmussen S."/>
            <person name="Petersen B."/>
            <person name="Sicheritz-Ponten T."/>
            <person name="Mortensen U.H."/>
            <person name="Thrane U."/>
        </authorList>
    </citation>
    <scope>NUCLEOTIDE SEQUENCE [LARGE SCALE GENOMIC DNA]</scope>
    <source>
        <strain evidence="2 3">IBT 11181</strain>
    </source>
</reference>
<name>A0A225AU58_TALAT</name>
<proteinExistence type="predicted"/>